<dbReference type="Proteomes" id="UP001367508">
    <property type="component" value="Unassembled WGS sequence"/>
</dbReference>
<dbReference type="InterPro" id="IPR023213">
    <property type="entry name" value="CAT-like_dom_sf"/>
</dbReference>
<dbReference type="EMBL" id="JAYMYQ010000003">
    <property type="protein sequence ID" value="KAK7345318.1"/>
    <property type="molecule type" value="Genomic_DNA"/>
</dbReference>
<dbReference type="SUPFAM" id="SSF52777">
    <property type="entry name" value="CoA-dependent acyltransferases"/>
    <property type="match status" value="2"/>
</dbReference>
<dbReference type="AlphaFoldDB" id="A0AAN9QW44"/>
<dbReference type="PANTHER" id="PTHR34375:SF3">
    <property type="entry name" value="CONDENSATION DOMAIN-CONTAINING PROTEIN"/>
    <property type="match status" value="1"/>
</dbReference>
<evidence type="ECO:0000313" key="2">
    <source>
        <dbReference type="Proteomes" id="UP001367508"/>
    </source>
</evidence>
<comment type="caution">
    <text evidence="1">The sequence shown here is derived from an EMBL/GenBank/DDBJ whole genome shotgun (WGS) entry which is preliminary data.</text>
</comment>
<dbReference type="Gene3D" id="3.30.559.10">
    <property type="entry name" value="Chloramphenicol acetyltransferase-like domain"/>
    <property type="match status" value="1"/>
</dbReference>
<name>A0AAN9QW44_CANGL</name>
<gene>
    <name evidence="1" type="ORF">VNO77_15920</name>
</gene>
<reference evidence="1 2" key="1">
    <citation type="submission" date="2024-01" db="EMBL/GenBank/DDBJ databases">
        <title>The genomes of 5 underutilized Papilionoideae crops provide insights into root nodulation and disease resistanc.</title>
        <authorList>
            <person name="Jiang F."/>
        </authorList>
    </citation>
    <scope>NUCLEOTIDE SEQUENCE [LARGE SCALE GENOMIC DNA]</scope>
    <source>
        <strain evidence="1">LVBAO_FW01</strain>
        <tissue evidence="1">Leaves</tissue>
    </source>
</reference>
<organism evidence="1 2">
    <name type="scientific">Canavalia gladiata</name>
    <name type="common">Sword bean</name>
    <name type="synonym">Dolichos gladiatus</name>
    <dbReference type="NCBI Taxonomy" id="3824"/>
    <lineage>
        <taxon>Eukaryota</taxon>
        <taxon>Viridiplantae</taxon>
        <taxon>Streptophyta</taxon>
        <taxon>Embryophyta</taxon>
        <taxon>Tracheophyta</taxon>
        <taxon>Spermatophyta</taxon>
        <taxon>Magnoliopsida</taxon>
        <taxon>eudicotyledons</taxon>
        <taxon>Gunneridae</taxon>
        <taxon>Pentapetalae</taxon>
        <taxon>rosids</taxon>
        <taxon>fabids</taxon>
        <taxon>Fabales</taxon>
        <taxon>Fabaceae</taxon>
        <taxon>Papilionoideae</taxon>
        <taxon>50 kb inversion clade</taxon>
        <taxon>NPAAA clade</taxon>
        <taxon>indigoferoid/millettioid clade</taxon>
        <taxon>Phaseoleae</taxon>
        <taxon>Canavalia</taxon>
    </lineage>
</organism>
<keyword evidence="2" id="KW-1185">Reference proteome</keyword>
<proteinExistence type="predicted"/>
<accession>A0AAN9QW44</accession>
<evidence type="ECO:0000313" key="1">
    <source>
        <dbReference type="EMBL" id="KAK7345318.1"/>
    </source>
</evidence>
<sequence length="450" mass="49756">MSSTNSNTVQPKPRTVGGTECSWCKAVLGGTGIAILALLTSKPPHIPKLQTALNKLQTSHPILRSRLHHDPNTATFSFSTFPTPFIKIVSHTLSSTEDPLQYILQLELNHNTWHDLGHSDTDDVFFASVYAIPEDSKWVVVMRLHVSVCDRTTAVSLLRELVVLMEESGCDASAENNKQEASLPIEDLMPRGKAKKAVWARGFDMLSYSFNSLRLTNLKFVDTKSARFSQVVRLQLNHNDTNGLLAGCKWSGIKLCGALVAAGLMAAHCSKRSSKKYGVVTLTDCRSTLESSLSDNFGFYHSAIVNCYEMKGEERVWELAKRSYEAFESSKKGNKHFSDMADLNFLMCKAIENPSLTPSSSLRTSIMSVFEDTVIDNGGKKQREIGVEDYMGCASVHGVGPSIAIFDTIRDGCLDCVCVYPSPLHSKEQIQELVRKMKGILIEASNTYKQ</sequence>
<protein>
    <submittedName>
        <fullName evidence="1">Uncharacterized protein</fullName>
    </submittedName>
</protein>
<dbReference type="PANTHER" id="PTHR34375">
    <property type="entry name" value="GATA ZINC FINGER PROTEIN-RELATED"/>
    <property type="match status" value="1"/>
</dbReference>